<name>A0A067QWX1_ZOONE</name>
<dbReference type="InParanoid" id="A0A067QWX1"/>
<dbReference type="PANTHER" id="PTHR46948:SF1">
    <property type="entry name" value="RIBONUCLEASE P PROTEIN SUBUNIT P38"/>
    <property type="match status" value="1"/>
</dbReference>
<dbReference type="GO" id="GO:0005655">
    <property type="term" value="C:nucleolar ribonuclease P complex"/>
    <property type="evidence" value="ECO:0007669"/>
    <property type="project" value="InterPro"/>
</dbReference>
<reference evidence="1 2" key="1">
    <citation type="journal article" date="2014" name="Nat. Commun.">
        <title>Molecular traces of alternative social organization in a termite genome.</title>
        <authorList>
            <person name="Terrapon N."/>
            <person name="Li C."/>
            <person name="Robertson H.M."/>
            <person name="Ji L."/>
            <person name="Meng X."/>
            <person name="Booth W."/>
            <person name="Chen Z."/>
            <person name="Childers C.P."/>
            <person name="Glastad K.M."/>
            <person name="Gokhale K."/>
            <person name="Gowin J."/>
            <person name="Gronenberg W."/>
            <person name="Hermansen R.A."/>
            <person name="Hu H."/>
            <person name="Hunt B.G."/>
            <person name="Huylmans A.K."/>
            <person name="Khalil S.M."/>
            <person name="Mitchell R.D."/>
            <person name="Munoz-Torres M.C."/>
            <person name="Mustard J.A."/>
            <person name="Pan H."/>
            <person name="Reese J.T."/>
            <person name="Scharf M.E."/>
            <person name="Sun F."/>
            <person name="Vogel H."/>
            <person name="Xiao J."/>
            <person name="Yang W."/>
            <person name="Yang Z."/>
            <person name="Yang Z."/>
            <person name="Zhou J."/>
            <person name="Zhu J."/>
            <person name="Brent C.S."/>
            <person name="Elsik C.G."/>
            <person name="Goodisman M.A."/>
            <person name="Liberles D.A."/>
            <person name="Roe R.M."/>
            <person name="Vargo E.L."/>
            <person name="Vilcinskas A."/>
            <person name="Wang J."/>
            <person name="Bornberg-Bauer E."/>
            <person name="Korb J."/>
            <person name="Zhang G."/>
            <person name="Liebig J."/>
        </authorList>
    </citation>
    <scope>NUCLEOTIDE SEQUENCE [LARGE SCALE GENOMIC DNA]</scope>
    <source>
        <tissue evidence="1">Whole organism</tissue>
    </source>
</reference>
<evidence type="ECO:0000313" key="1">
    <source>
        <dbReference type="EMBL" id="KDR13821.1"/>
    </source>
</evidence>
<dbReference type="GO" id="GO:0001650">
    <property type="term" value="C:fibrillar center"/>
    <property type="evidence" value="ECO:0007669"/>
    <property type="project" value="TreeGrafter"/>
</dbReference>
<dbReference type="PANTHER" id="PTHR46948">
    <property type="entry name" value="RIBONUCLEASE P PROTEIN SUBUNIT P38"/>
    <property type="match status" value="1"/>
</dbReference>
<organism evidence="1 2">
    <name type="scientific">Zootermopsis nevadensis</name>
    <name type="common">Dampwood termite</name>
    <dbReference type="NCBI Taxonomy" id="136037"/>
    <lineage>
        <taxon>Eukaryota</taxon>
        <taxon>Metazoa</taxon>
        <taxon>Ecdysozoa</taxon>
        <taxon>Arthropoda</taxon>
        <taxon>Hexapoda</taxon>
        <taxon>Insecta</taxon>
        <taxon>Pterygota</taxon>
        <taxon>Neoptera</taxon>
        <taxon>Polyneoptera</taxon>
        <taxon>Dictyoptera</taxon>
        <taxon>Blattodea</taxon>
        <taxon>Blattoidea</taxon>
        <taxon>Termitoidae</taxon>
        <taxon>Termopsidae</taxon>
        <taxon>Zootermopsis</taxon>
    </lineage>
</organism>
<protein>
    <submittedName>
        <fullName evidence="1">Uncharacterized protein</fullName>
    </submittedName>
</protein>
<dbReference type="GO" id="GO:0033204">
    <property type="term" value="F:ribonuclease P RNA binding"/>
    <property type="evidence" value="ECO:0007669"/>
    <property type="project" value="TreeGrafter"/>
</dbReference>
<evidence type="ECO:0000313" key="2">
    <source>
        <dbReference type="Proteomes" id="UP000027135"/>
    </source>
</evidence>
<dbReference type="GO" id="GO:0004526">
    <property type="term" value="F:ribonuclease P activity"/>
    <property type="evidence" value="ECO:0007669"/>
    <property type="project" value="TreeGrafter"/>
</dbReference>
<dbReference type="AlphaFoldDB" id="A0A067QWX1"/>
<dbReference type="OrthoDB" id="20109at2759"/>
<dbReference type="GO" id="GO:0001682">
    <property type="term" value="P:tRNA 5'-leader removal"/>
    <property type="evidence" value="ECO:0007669"/>
    <property type="project" value="InterPro"/>
</dbReference>
<keyword evidence="2" id="KW-1185">Reference proteome</keyword>
<dbReference type="eggNOG" id="ENOG502TAME">
    <property type="taxonomic scope" value="Eukaryota"/>
</dbReference>
<gene>
    <name evidence="1" type="ORF">L798_12426</name>
</gene>
<dbReference type="InterPro" id="IPR042848">
    <property type="entry name" value="Rpp38"/>
</dbReference>
<dbReference type="Proteomes" id="UP000027135">
    <property type="component" value="Unassembled WGS sequence"/>
</dbReference>
<dbReference type="GO" id="GO:0000172">
    <property type="term" value="C:ribonuclease MRP complex"/>
    <property type="evidence" value="ECO:0007669"/>
    <property type="project" value="InterPro"/>
</dbReference>
<proteinExistence type="predicted"/>
<dbReference type="EMBL" id="KK852920">
    <property type="protein sequence ID" value="KDR13821.1"/>
    <property type="molecule type" value="Genomic_DNA"/>
</dbReference>
<sequence length="203" mass="22722">MLISHIPIMCAMQGVPVLIMSSLRSIVNTTLGFSCLALGIKRSAVESEGGHFHTVFKTVMELCKTIPVPEPLPAFCYALSHGPTDDQAEKSSDPQPTEVKVSADVYKYRSSRKERAFVPRLPSSSLQPSVDFLSLDMGTDTVSNKVILGTCVRKFVDEPMDVQDKGTQIMCRQPQFQYQPLRLKQAVPNPKKIRKKEIKKRRK</sequence>
<accession>A0A067QWX1</accession>
<dbReference type="STRING" id="136037.A0A067QWX1"/>